<dbReference type="NCBIfam" id="TIGR00007">
    <property type="entry name" value="1-(5-phosphoribosyl)-5-[(5-phosphoribosylamino)methylideneamino]imidazole-4-carboxamide isomerase"/>
    <property type="match status" value="1"/>
</dbReference>
<comment type="pathway">
    <text evidence="3 12 14">Amino-acid biosynthesis; L-histidine biosynthesis; L-histidine from 5-phospho-alpha-D-ribose 1-diphosphate: step 4/9.</text>
</comment>
<dbReference type="EMBL" id="DVNH01000019">
    <property type="protein sequence ID" value="HIU51517.1"/>
    <property type="molecule type" value="Genomic_DNA"/>
</dbReference>
<dbReference type="InterPro" id="IPR044524">
    <property type="entry name" value="Isoase_HisA-like"/>
</dbReference>
<evidence type="ECO:0000256" key="11">
    <source>
        <dbReference type="ARBA" id="ARBA00030547"/>
    </source>
</evidence>
<accession>A0A9D1S9J2</accession>
<dbReference type="EC" id="5.3.1.16" evidence="5 12"/>
<evidence type="ECO:0000256" key="9">
    <source>
        <dbReference type="ARBA" id="ARBA00023102"/>
    </source>
</evidence>
<dbReference type="InterPro" id="IPR006063">
    <property type="entry name" value="HisA_bact_arch"/>
</dbReference>
<dbReference type="InterPro" id="IPR013785">
    <property type="entry name" value="Aldolase_TIM"/>
</dbReference>
<evidence type="ECO:0000313" key="16">
    <source>
        <dbReference type="Proteomes" id="UP000824093"/>
    </source>
</evidence>
<dbReference type="SUPFAM" id="SSF51366">
    <property type="entry name" value="Ribulose-phoshate binding barrel"/>
    <property type="match status" value="1"/>
</dbReference>
<evidence type="ECO:0000256" key="4">
    <source>
        <dbReference type="ARBA" id="ARBA00009667"/>
    </source>
</evidence>
<evidence type="ECO:0000256" key="14">
    <source>
        <dbReference type="RuleBase" id="RU003658"/>
    </source>
</evidence>
<name>A0A9D1S9J2_9FIRM</name>
<keyword evidence="10 12" id="KW-0413">Isomerase</keyword>
<dbReference type="InterPro" id="IPR023016">
    <property type="entry name" value="HisA/PriA"/>
</dbReference>
<dbReference type="GO" id="GO:0005737">
    <property type="term" value="C:cytoplasm"/>
    <property type="evidence" value="ECO:0007669"/>
    <property type="project" value="UniProtKB-SubCell"/>
</dbReference>
<dbReference type="FunFam" id="3.20.20.70:FF:000009">
    <property type="entry name" value="1-(5-phosphoribosyl)-5-[(5-phosphoribosylamino)methylideneamino] imidazole-4-carboxamide isomerase"/>
    <property type="match status" value="1"/>
</dbReference>
<comment type="catalytic activity">
    <reaction evidence="1 12 14">
        <text>1-(5-phospho-beta-D-ribosyl)-5-[(5-phospho-beta-D-ribosylamino)methylideneamino]imidazole-4-carboxamide = 5-[(5-phospho-1-deoxy-D-ribulos-1-ylimino)methylamino]-1-(5-phospho-beta-D-ribosyl)imidazole-4-carboxamide</text>
        <dbReference type="Rhea" id="RHEA:15469"/>
        <dbReference type="ChEBI" id="CHEBI:58435"/>
        <dbReference type="ChEBI" id="CHEBI:58525"/>
        <dbReference type="EC" id="5.3.1.16"/>
    </reaction>
</comment>
<comment type="similarity">
    <text evidence="4 12 13">Belongs to the HisA/HisF family.</text>
</comment>
<evidence type="ECO:0000256" key="7">
    <source>
        <dbReference type="ARBA" id="ARBA00022490"/>
    </source>
</evidence>
<dbReference type="GO" id="GO:0000105">
    <property type="term" value="P:L-histidine biosynthetic process"/>
    <property type="evidence" value="ECO:0007669"/>
    <property type="project" value="UniProtKB-UniRule"/>
</dbReference>
<keyword evidence="8 12" id="KW-0028">Amino-acid biosynthesis</keyword>
<dbReference type="Proteomes" id="UP000824093">
    <property type="component" value="Unassembled WGS sequence"/>
</dbReference>
<reference evidence="15" key="1">
    <citation type="submission" date="2020-10" db="EMBL/GenBank/DDBJ databases">
        <authorList>
            <person name="Gilroy R."/>
        </authorList>
    </citation>
    <scope>NUCLEOTIDE SEQUENCE</scope>
    <source>
        <strain evidence="15">CHK195-15760</strain>
    </source>
</reference>
<evidence type="ECO:0000256" key="6">
    <source>
        <dbReference type="ARBA" id="ARBA00018464"/>
    </source>
</evidence>
<dbReference type="PANTHER" id="PTHR43090">
    <property type="entry name" value="1-(5-PHOSPHORIBOSYL)-5-[(5-PHOSPHORIBOSYLAMINO)METHYLIDENEAMINO] IMIDAZOLE-4-CARBOXAMIDE ISOMERASE"/>
    <property type="match status" value="1"/>
</dbReference>
<evidence type="ECO:0000256" key="3">
    <source>
        <dbReference type="ARBA" id="ARBA00005133"/>
    </source>
</evidence>
<dbReference type="GO" id="GO:0000162">
    <property type="term" value="P:L-tryptophan biosynthetic process"/>
    <property type="evidence" value="ECO:0007669"/>
    <property type="project" value="TreeGrafter"/>
</dbReference>
<organism evidence="15 16">
    <name type="scientific">Candidatus Merdicola faecigallinarum</name>
    <dbReference type="NCBI Taxonomy" id="2840862"/>
    <lineage>
        <taxon>Bacteria</taxon>
        <taxon>Bacillati</taxon>
        <taxon>Bacillota</taxon>
        <taxon>Clostridia</taxon>
        <taxon>Candidatus Merdicola</taxon>
    </lineage>
</organism>
<evidence type="ECO:0000256" key="12">
    <source>
        <dbReference type="HAMAP-Rule" id="MF_01014"/>
    </source>
</evidence>
<keyword evidence="9 12" id="KW-0368">Histidine biosynthesis</keyword>
<dbReference type="GO" id="GO:0003949">
    <property type="term" value="F:1-(5-phosphoribosyl)-5-[(5-phosphoribosylamino)methylideneamino]imidazole-4-carboxamide isomerase activity"/>
    <property type="evidence" value="ECO:0007669"/>
    <property type="project" value="UniProtKB-UniRule"/>
</dbReference>
<evidence type="ECO:0000256" key="1">
    <source>
        <dbReference type="ARBA" id="ARBA00000901"/>
    </source>
</evidence>
<evidence type="ECO:0000256" key="8">
    <source>
        <dbReference type="ARBA" id="ARBA00022605"/>
    </source>
</evidence>
<dbReference type="PANTHER" id="PTHR43090:SF2">
    <property type="entry name" value="1-(5-PHOSPHORIBOSYL)-5-[(5-PHOSPHORIBOSYLAMINO)METHYLIDENEAMINO] IMIDAZOLE-4-CARBOXAMIDE ISOMERASE"/>
    <property type="match status" value="1"/>
</dbReference>
<dbReference type="InterPro" id="IPR006062">
    <property type="entry name" value="His_biosynth"/>
</dbReference>
<evidence type="ECO:0000256" key="13">
    <source>
        <dbReference type="RuleBase" id="RU003657"/>
    </source>
</evidence>
<sequence length="245" mass="28033">MNLIPAIDLKDGNAVRLYQGDYSKQTVYSENPVELANKLESMGADYLHIVDLDGAKDGKEKNIEMIKKIRNAVKIPIEVGGGIRNEEILSKYLEEIKVNRVILGTIAVENQEFVKRMIEKYRMDRIIVGIDIKDGLVRTRGWKKQTNKEYLDFIQSLKNMGVHTVIVTDIKKDGTMQEPNWEIYQKIKRNIPINIIVSGGIGNKENIYKVAREGYDGCIIGKAFYEGKIDIKEVKNCLKKELYHV</sequence>
<gene>
    <name evidence="12 15" type="primary">hisA</name>
    <name evidence="15" type="ORF">IAB70_02680</name>
</gene>
<feature type="active site" description="Proton donor" evidence="12">
    <location>
        <position position="131"/>
    </location>
</feature>
<feature type="active site" description="Proton acceptor" evidence="12">
    <location>
        <position position="8"/>
    </location>
</feature>
<evidence type="ECO:0000256" key="2">
    <source>
        <dbReference type="ARBA" id="ARBA00004496"/>
    </source>
</evidence>
<comment type="subcellular location">
    <subcellularLocation>
        <location evidence="2 12 14">Cytoplasm</location>
    </subcellularLocation>
</comment>
<protein>
    <recommendedName>
        <fullName evidence="6 12">1-(5-phosphoribosyl)-5-[(5-phosphoribosylamino)methylideneamino] imidazole-4-carboxamide isomerase</fullName>
        <ecNumber evidence="5 12">5.3.1.16</ecNumber>
    </recommendedName>
    <alternativeName>
        <fullName evidence="11 12">Phosphoribosylformimino-5-aminoimidazole carboxamide ribotide isomerase</fullName>
    </alternativeName>
</protein>
<keyword evidence="7 12" id="KW-0963">Cytoplasm</keyword>
<dbReference type="HAMAP" id="MF_01014">
    <property type="entry name" value="HisA"/>
    <property type="match status" value="1"/>
</dbReference>
<dbReference type="InterPro" id="IPR011060">
    <property type="entry name" value="RibuloseP-bd_barrel"/>
</dbReference>
<proteinExistence type="inferred from homology"/>
<reference evidence="15" key="2">
    <citation type="journal article" date="2021" name="PeerJ">
        <title>Extensive microbial diversity within the chicken gut microbiome revealed by metagenomics and culture.</title>
        <authorList>
            <person name="Gilroy R."/>
            <person name="Ravi A."/>
            <person name="Getino M."/>
            <person name="Pursley I."/>
            <person name="Horton D.L."/>
            <person name="Alikhan N.F."/>
            <person name="Baker D."/>
            <person name="Gharbi K."/>
            <person name="Hall N."/>
            <person name="Watson M."/>
            <person name="Adriaenssens E.M."/>
            <person name="Foster-Nyarko E."/>
            <person name="Jarju S."/>
            <person name="Secka A."/>
            <person name="Antonio M."/>
            <person name="Oren A."/>
            <person name="Chaudhuri R.R."/>
            <person name="La Ragione R."/>
            <person name="Hildebrand F."/>
            <person name="Pallen M.J."/>
        </authorList>
    </citation>
    <scope>NUCLEOTIDE SEQUENCE</scope>
    <source>
        <strain evidence="15">CHK195-15760</strain>
    </source>
</reference>
<evidence type="ECO:0000256" key="5">
    <source>
        <dbReference type="ARBA" id="ARBA00012550"/>
    </source>
</evidence>
<evidence type="ECO:0000256" key="10">
    <source>
        <dbReference type="ARBA" id="ARBA00023235"/>
    </source>
</evidence>
<dbReference type="CDD" id="cd04732">
    <property type="entry name" value="HisA"/>
    <property type="match status" value="1"/>
</dbReference>
<comment type="caution">
    <text evidence="15">The sequence shown here is derived from an EMBL/GenBank/DDBJ whole genome shotgun (WGS) entry which is preliminary data.</text>
</comment>
<dbReference type="AlphaFoldDB" id="A0A9D1S9J2"/>
<evidence type="ECO:0000313" key="15">
    <source>
        <dbReference type="EMBL" id="HIU51517.1"/>
    </source>
</evidence>
<dbReference type="Pfam" id="PF00977">
    <property type="entry name" value="His_biosynth"/>
    <property type="match status" value="1"/>
</dbReference>
<dbReference type="Gene3D" id="3.20.20.70">
    <property type="entry name" value="Aldolase class I"/>
    <property type="match status" value="1"/>
</dbReference>